<dbReference type="PANTHER" id="PTHR23063:SF52">
    <property type="entry name" value="LYSOPHOSPHATIDYLCHOLINE ACYLTRANSFERASE"/>
    <property type="match status" value="1"/>
</dbReference>
<keyword evidence="10" id="KW-1185">Reference proteome</keyword>
<evidence type="ECO:0000256" key="2">
    <source>
        <dbReference type="ARBA" id="ARBA00022679"/>
    </source>
</evidence>
<keyword evidence="2" id="KW-0808">Transferase</keyword>
<feature type="domain" description="Phospholipid/glycerol acyltransferase" evidence="8">
    <location>
        <begin position="63"/>
        <end position="181"/>
    </location>
</feature>
<reference evidence="9" key="1">
    <citation type="submission" date="2021-05" db="EMBL/GenBank/DDBJ databases">
        <authorList>
            <person name="Sun Q."/>
            <person name="Inoue M."/>
        </authorList>
    </citation>
    <scope>NUCLEOTIDE SEQUENCE</scope>
    <source>
        <strain evidence="9">VKM B-3255</strain>
    </source>
</reference>
<evidence type="ECO:0000313" key="10">
    <source>
        <dbReference type="Proteomes" id="UP001166585"/>
    </source>
</evidence>
<keyword evidence="4" id="KW-1133">Transmembrane helix</keyword>
<evidence type="ECO:0000256" key="3">
    <source>
        <dbReference type="ARBA" id="ARBA00022692"/>
    </source>
</evidence>
<keyword evidence="3" id="KW-0812">Transmembrane</keyword>
<dbReference type="SUPFAM" id="SSF69593">
    <property type="entry name" value="Glycerol-3-phosphate (1)-acyltransferase"/>
    <property type="match status" value="1"/>
</dbReference>
<dbReference type="GO" id="GO:0016746">
    <property type="term" value="F:acyltransferase activity"/>
    <property type="evidence" value="ECO:0007669"/>
    <property type="project" value="UniProtKB-KW"/>
</dbReference>
<dbReference type="Pfam" id="PF01553">
    <property type="entry name" value="Acyltransferase"/>
    <property type="match status" value="1"/>
</dbReference>
<evidence type="ECO:0000313" key="9">
    <source>
        <dbReference type="EMBL" id="MBS9477319.1"/>
    </source>
</evidence>
<dbReference type="RefSeq" id="WP_213755103.1">
    <property type="nucleotide sequence ID" value="NZ_JAHCQH010000015.1"/>
</dbReference>
<organism evidence="9 10">
    <name type="scientific">Ancylobacter radicis</name>
    <dbReference type="NCBI Taxonomy" id="2836179"/>
    <lineage>
        <taxon>Bacteria</taxon>
        <taxon>Pseudomonadati</taxon>
        <taxon>Pseudomonadota</taxon>
        <taxon>Alphaproteobacteria</taxon>
        <taxon>Hyphomicrobiales</taxon>
        <taxon>Xanthobacteraceae</taxon>
        <taxon>Ancylobacter</taxon>
    </lineage>
</organism>
<dbReference type="EMBL" id="JAHCQH010000015">
    <property type="protein sequence ID" value="MBS9477319.1"/>
    <property type="molecule type" value="Genomic_DNA"/>
</dbReference>
<dbReference type="SMART" id="SM00563">
    <property type="entry name" value="PlsC"/>
    <property type="match status" value="1"/>
</dbReference>
<evidence type="ECO:0000256" key="7">
    <source>
        <dbReference type="ARBA" id="ARBA00023315"/>
    </source>
</evidence>
<keyword evidence="6" id="KW-0472">Membrane</keyword>
<dbReference type="Proteomes" id="UP001166585">
    <property type="component" value="Unassembled WGS sequence"/>
</dbReference>
<evidence type="ECO:0000256" key="6">
    <source>
        <dbReference type="ARBA" id="ARBA00023136"/>
    </source>
</evidence>
<evidence type="ECO:0000256" key="5">
    <source>
        <dbReference type="ARBA" id="ARBA00023098"/>
    </source>
</evidence>
<accession>A0ABS5R6N1</accession>
<keyword evidence="5" id="KW-0443">Lipid metabolism</keyword>
<protein>
    <submittedName>
        <fullName evidence="9">1-acyl-sn-glycerol-3-phosphate acyltransferase</fullName>
    </submittedName>
</protein>
<name>A0ABS5R6N1_9HYPH</name>
<keyword evidence="7 9" id="KW-0012">Acyltransferase</keyword>
<evidence type="ECO:0000259" key="8">
    <source>
        <dbReference type="SMART" id="SM00563"/>
    </source>
</evidence>
<evidence type="ECO:0000256" key="1">
    <source>
        <dbReference type="ARBA" id="ARBA00004370"/>
    </source>
</evidence>
<dbReference type="CDD" id="cd07989">
    <property type="entry name" value="LPLAT_AGPAT-like"/>
    <property type="match status" value="1"/>
</dbReference>
<dbReference type="PANTHER" id="PTHR23063">
    <property type="entry name" value="PHOSPHOLIPID ACYLTRANSFERASE"/>
    <property type="match status" value="1"/>
</dbReference>
<comment type="caution">
    <text evidence="9">The sequence shown here is derived from an EMBL/GenBank/DDBJ whole genome shotgun (WGS) entry which is preliminary data.</text>
</comment>
<sequence length="256" mass="27689">MRAWLVLVPVVLVTLIGLPLQWLSLAFRLPTSRTIPLIYHRILLALIGVRVTVKGSVSRQRPLLVVSNHVSWLDIMVLGAQMPLCFVAKSEVGRWPGIGLLARLQRTIFVDRSSRTATARVAGEMAERMKSGDPVVLFAEGTSSDGNRVLPFRSALIGAARQAMGGGADAATIQPLAIAYVGQAGIPLGRPRRPLTAWYGDMDLVPHLMEVLRRGAIDVELHFGPPLDGANRKAATVQAEASARRMLAQALTGRAR</sequence>
<comment type="subcellular location">
    <subcellularLocation>
        <location evidence="1">Membrane</location>
    </subcellularLocation>
</comment>
<evidence type="ECO:0000256" key="4">
    <source>
        <dbReference type="ARBA" id="ARBA00022989"/>
    </source>
</evidence>
<gene>
    <name evidence="9" type="ORF">KIP89_09390</name>
</gene>
<proteinExistence type="predicted"/>
<dbReference type="InterPro" id="IPR002123">
    <property type="entry name" value="Plipid/glycerol_acylTrfase"/>
</dbReference>